<keyword evidence="4" id="KW-0540">Nuclease</keyword>
<dbReference type="Pfam" id="PF08284">
    <property type="entry name" value="RVP_2"/>
    <property type="match status" value="1"/>
</dbReference>
<dbReference type="PANTHER" id="PTHR24559:SF452">
    <property type="entry name" value="INTEGRASE CATALYTIC DOMAIN-CONTAINING PROTEIN"/>
    <property type="match status" value="1"/>
</dbReference>
<evidence type="ECO:0000256" key="7">
    <source>
        <dbReference type="ARBA" id="ARBA00022918"/>
    </source>
</evidence>
<evidence type="ECO:0000256" key="6">
    <source>
        <dbReference type="ARBA" id="ARBA00022801"/>
    </source>
</evidence>
<dbReference type="CDD" id="cd01647">
    <property type="entry name" value="RT_LTR"/>
    <property type="match status" value="1"/>
</dbReference>
<feature type="compositionally biased region" description="Polar residues" evidence="8">
    <location>
        <begin position="78"/>
        <end position="89"/>
    </location>
</feature>
<reference evidence="11" key="2">
    <citation type="journal article" date="2008" name="Nucleic Acids Res.">
        <title>The rice annotation project database (RAP-DB): 2008 update.</title>
        <authorList>
            <consortium name="The rice annotation project (RAP)"/>
        </authorList>
    </citation>
    <scope>GENOME REANNOTATION</scope>
    <source>
        <strain evidence="11">cv. Nipponbare</strain>
    </source>
</reference>
<dbReference type="InterPro" id="IPR053134">
    <property type="entry name" value="RNA-dir_DNA_polymerase"/>
</dbReference>
<evidence type="ECO:0000256" key="3">
    <source>
        <dbReference type="ARBA" id="ARBA00022695"/>
    </source>
</evidence>
<dbReference type="GO" id="GO:0004519">
    <property type="term" value="F:endonuclease activity"/>
    <property type="evidence" value="ECO:0007669"/>
    <property type="project" value="UniProtKB-KW"/>
</dbReference>
<reference evidence="11" key="1">
    <citation type="journal article" date="2005" name="Nature">
        <title>The map-based sequence of the rice genome.</title>
        <authorList>
            <consortium name="International rice genome sequencing project (IRGSP)"/>
            <person name="Matsumoto T."/>
            <person name="Wu J."/>
            <person name="Kanamori H."/>
            <person name="Katayose Y."/>
            <person name="Fujisawa M."/>
            <person name="Namiki N."/>
            <person name="Mizuno H."/>
            <person name="Yamamoto K."/>
            <person name="Antonio B.A."/>
            <person name="Baba T."/>
            <person name="Sakata K."/>
            <person name="Nagamura Y."/>
            <person name="Aoki H."/>
            <person name="Arikawa K."/>
            <person name="Arita K."/>
            <person name="Bito T."/>
            <person name="Chiden Y."/>
            <person name="Fujitsuka N."/>
            <person name="Fukunaka R."/>
            <person name="Hamada M."/>
            <person name="Harada C."/>
            <person name="Hayashi A."/>
            <person name="Hijishita S."/>
            <person name="Honda M."/>
            <person name="Hosokawa S."/>
            <person name="Ichikawa Y."/>
            <person name="Idonuma A."/>
            <person name="Iijima M."/>
            <person name="Ikeda M."/>
            <person name="Ikeno M."/>
            <person name="Ito K."/>
            <person name="Ito S."/>
            <person name="Ito T."/>
            <person name="Ito Y."/>
            <person name="Ito Y."/>
            <person name="Iwabuchi A."/>
            <person name="Kamiya K."/>
            <person name="Karasawa W."/>
            <person name="Kurita K."/>
            <person name="Katagiri S."/>
            <person name="Kikuta A."/>
            <person name="Kobayashi H."/>
            <person name="Kobayashi N."/>
            <person name="Machita K."/>
            <person name="Maehara T."/>
            <person name="Masukawa M."/>
            <person name="Mizubayashi T."/>
            <person name="Mukai Y."/>
            <person name="Nagasaki H."/>
            <person name="Nagata Y."/>
            <person name="Naito S."/>
            <person name="Nakashima M."/>
            <person name="Nakama Y."/>
            <person name="Nakamichi Y."/>
            <person name="Nakamura M."/>
            <person name="Meguro A."/>
            <person name="Negishi M."/>
            <person name="Ohta I."/>
            <person name="Ohta T."/>
            <person name="Okamoto M."/>
            <person name="Ono N."/>
            <person name="Saji S."/>
            <person name="Sakaguchi M."/>
            <person name="Sakai K."/>
            <person name="Shibata M."/>
            <person name="Shimokawa T."/>
            <person name="Song J."/>
            <person name="Takazaki Y."/>
            <person name="Terasawa K."/>
            <person name="Tsugane M."/>
            <person name="Tsuji K."/>
            <person name="Ueda S."/>
            <person name="Waki K."/>
            <person name="Yamagata H."/>
            <person name="Yamamoto M."/>
            <person name="Yamamoto S."/>
            <person name="Yamane H."/>
            <person name="Yoshiki S."/>
            <person name="Yoshihara R."/>
            <person name="Yukawa K."/>
            <person name="Zhong H."/>
            <person name="Yano M."/>
            <person name="Yuan Q."/>
            <person name="Ouyang S."/>
            <person name="Liu J."/>
            <person name="Jones K.M."/>
            <person name="Gansberger K."/>
            <person name="Moffat K."/>
            <person name="Hill J."/>
            <person name="Bera J."/>
            <person name="Fadrosh D."/>
            <person name="Jin S."/>
            <person name="Johri S."/>
            <person name="Kim M."/>
            <person name="Overton L."/>
            <person name="Reardon M."/>
            <person name="Tsitrin T."/>
            <person name="Vuong H."/>
            <person name="Weaver B."/>
            <person name="Ciecko A."/>
            <person name="Tallon L."/>
            <person name="Jackson J."/>
            <person name="Pai G."/>
            <person name="Aken S.V."/>
            <person name="Utterback T."/>
            <person name="Reidmuller S."/>
            <person name="Feldblyum T."/>
            <person name="Hsiao J."/>
            <person name="Zismann V."/>
            <person name="Iobst S."/>
            <person name="de Vazeille A.R."/>
            <person name="Buell C.R."/>
            <person name="Ying K."/>
            <person name="Li Y."/>
            <person name="Lu T."/>
            <person name="Huang Y."/>
            <person name="Zhao Q."/>
            <person name="Feng Q."/>
            <person name="Zhang L."/>
            <person name="Zhu J."/>
            <person name="Weng Q."/>
            <person name="Mu J."/>
            <person name="Lu Y."/>
            <person name="Fan D."/>
            <person name="Liu Y."/>
            <person name="Guan J."/>
            <person name="Zhang Y."/>
            <person name="Yu S."/>
            <person name="Liu X."/>
            <person name="Zhang Y."/>
            <person name="Hong G."/>
            <person name="Han B."/>
            <person name="Choisne N."/>
            <person name="Demange N."/>
            <person name="Orjeda G."/>
            <person name="Samain S."/>
            <person name="Cattolico L."/>
            <person name="Pelletier E."/>
            <person name="Couloux A."/>
            <person name="Segurens B."/>
            <person name="Wincker P."/>
            <person name="D'Hont A."/>
            <person name="Scarpelli C."/>
            <person name="Weissenbach J."/>
            <person name="Salanoubat M."/>
            <person name="Quetier F."/>
            <person name="Yu Y."/>
            <person name="Kim H.R."/>
            <person name="Rambo T."/>
            <person name="Currie J."/>
            <person name="Collura K."/>
            <person name="Luo M."/>
            <person name="Yang T."/>
            <person name="Ammiraju J.S.S."/>
            <person name="Engler F."/>
            <person name="Soderlund C."/>
            <person name="Wing R.A."/>
            <person name="Palmer L.E."/>
            <person name="de la Bastide M."/>
            <person name="Spiegel L."/>
            <person name="Nascimento L."/>
            <person name="Zutavern T."/>
            <person name="O'Shaughnessy A."/>
            <person name="Dike S."/>
            <person name="Dedhia N."/>
            <person name="Preston R."/>
            <person name="Balija V."/>
            <person name="McCombie W.R."/>
            <person name="Chow T."/>
            <person name="Chen H."/>
            <person name="Chung M."/>
            <person name="Chen C."/>
            <person name="Shaw J."/>
            <person name="Wu H."/>
            <person name="Hsiao K."/>
            <person name="Chao Y."/>
            <person name="Chu M."/>
            <person name="Cheng C."/>
            <person name="Hour A."/>
            <person name="Lee P."/>
            <person name="Lin S."/>
            <person name="Lin Y."/>
            <person name="Liou J."/>
            <person name="Liu S."/>
            <person name="Hsing Y."/>
            <person name="Raghuvanshi S."/>
            <person name="Mohanty A."/>
            <person name="Bharti A.K."/>
            <person name="Gaur A."/>
            <person name="Gupta V."/>
            <person name="Kumar D."/>
            <person name="Ravi V."/>
            <person name="Vij S."/>
            <person name="Kapur A."/>
            <person name="Khurana P."/>
            <person name="Khurana P."/>
            <person name="Khurana J.P."/>
            <person name="Tyagi A.K."/>
            <person name="Gaikwad K."/>
            <person name="Singh A."/>
            <person name="Dalal V."/>
            <person name="Srivastava S."/>
            <person name="Dixit A."/>
            <person name="Pal A.K."/>
            <person name="Ghazi I.A."/>
            <person name="Yadav M."/>
            <person name="Pandit A."/>
            <person name="Bhargava A."/>
            <person name="Sureshbabu K."/>
            <person name="Batra K."/>
            <person name="Sharma T.R."/>
            <person name="Mohapatra T."/>
            <person name="Singh N.K."/>
            <person name="Messing J."/>
            <person name="Nelson A.B."/>
            <person name="Fuks G."/>
            <person name="Kavchok S."/>
            <person name="Keizer G."/>
            <person name="Linton E."/>
            <person name="Llaca V."/>
            <person name="Song R."/>
            <person name="Tanyolac B."/>
            <person name="Young S."/>
            <person name="Ho-Il K."/>
            <person name="Hahn J.H."/>
            <person name="Sangsakoo G."/>
            <person name="Vanavichit A."/>
            <person name="de Mattos Luiz.A.T."/>
            <person name="Zimmer P.D."/>
            <person name="Malone G."/>
            <person name="Dellagostin O."/>
            <person name="de Oliveira A.C."/>
            <person name="Bevan M."/>
            <person name="Bancroft I."/>
            <person name="Minx P."/>
            <person name="Cordum H."/>
            <person name="Wilson R."/>
            <person name="Cheng Z."/>
            <person name="Jin W."/>
            <person name="Jiang J."/>
            <person name="Leong S.A."/>
            <person name="Iwama H."/>
            <person name="Gojobori T."/>
            <person name="Itoh T."/>
            <person name="Niimura Y."/>
            <person name="Fujii Y."/>
            <person name="Habara T."/>
            <person name="Sakai H."/>
            <person name="Sato Y."/>
            <person name="Wilson G."/>
            <person name="Kumar K."/>
            <person name="McCouch S."/>
            <person name="Juretic N."/>
            <person name="Hoen D."/>
            <person name="Wright S."/>
            <person name="Bruskiewich R."/>
            <person name="Bureau T."/>
            <person name="Miyao A."/>
            <person name="Hirochika H."/>
            <person name="Nishikawa T."/>
            <person name="Kadowaki K."/>
            <person name="Sugiura M."/>
            <person name="Burr B."/>
            <person name="Sasaki T."/>
        </authorList>
    </citation>
    <scope>NUCLEOTIDE SEQUENCE [LARGE SCALE GENOMIC DNA]</scope>
    <source>
        <strain evidence="11">cv. Nipponbare</strain>
    </source>
</reference>
<gene>
    <name evidence="10" type="primary">OSJNBa0028C16.7</name>
</gene>
<dbReference type="InterPro" id="IPR043502">
    <property type="entry name" value="DNA/RNA_pol_sf"/>
</dbReference>
<dbReference type="GO" id="GO:0006508">
    <property type="term" value="P:proteolysis"/>
    <property type="evidence" value="ECO:0007669"/>
    <property type="project" value="UniProtKB-KW"/>
</dbReference>
<feature type="domain" description="Reverse transcriptase" evidence="9">
    <location>
        <begin position="535"/>
        <end position="714"/>
    </location>
</feature>
<proteinExistence type="predicted"/>
<dbReference type="InterPro" id="IPR043128">
    <property type="entry name" value="Rev_trsase/Diguanyl_cyclase"/>
</dbReference>
<feature type="region of interest" description="Disordered" evidence="8">
    <location>
        <begin position="234"/>
        <end position="296"/>
    </location>
</feature>
<dbReference type="InterPro" id="IPR021109">
    <property type="entry name" value="Peptidase_aspartic_dom_sf"/>
</dbReference>
<dbReference type="AlphaFoldDB" id="A0A5S6R9R4"/>
<evidence type="ECO:0000256" key="4">
    <source>
        <dbReference type="ARBA" id="ARBA00022722"/>
    </source>
</evidence>
<organism evidence="10 11">
    <name type="scientific">Oryza sativa subsp. japonica</name>
    <name type="common">Rice</name>
    <dbReference type="NCBI Taxonomy" id="39947"/>
    <lineage>
        <taxon>Eukaryota</taxon>
        <taxon>Viridiplantae</taxon>
        <taxon>Streptophyta</taxon>
        <taxon>Embryophyta</taxon>
        <taxon>Tracheophyta</taxon>
        <taxon>Spermatophyta</taxon>
        <taxon>Magnoliopsida</taxon>
        <taxon>Liliopsida</taxon>
        <taxon>Poales</taxon>
        <taxon>Poaceae</taxon>
        <taxon>BOP clade</taxon>
        <taxon>Oryzoideae</taxon>
        <taxon>Oryzeae</taxon>
        <taxon>Oryzinae</taxon>
        <taxon>Oryza</taxon>
        <taxon>Oryza sativa</taxon>
    </lineage>
</organism>
<dbReference type="Gene3D" id="2.40.70.10">
    <property type="entry name" value="Acid Proteases"/>
    <property type="match status" value="1"/>
</dbReference>
<name>A0A5S6R9R4_ORYSJ</name>
<evidence type="ECO:0000259" key="9">
    <source>
        <dbReference type="PROSITE" id="PS50878"/>
    </source>
</evidence>
<sequence>MASTQAQLDEIAKNLTSMAAQISDLARKMSVLEPLVPLAPKLSSLPDRVTQVQASAFEYSEQVRALNLAVQRVEASHRSSPVPETSGSATHAPRGAPPPTGDNDKQSGDDSTVDNSFLPRAKLEFPTYDGKGDPLPWLNRCETFFRGQKTPESRRVCPLGELTTLWRTGTVDDYINSFLALACRDAKLSENQQVQLFTAGLVNPLKTDVALCRPSSLDDTIMLARAYEQRVQLGTTDPVPARSGRTPRPSLPALPAPVSAASAASTAPDAASSASTSKQPLVSALPRKRLSPAEMAQRRSEGLCYNCDEKSSASQRKLRRTPTAHALTLDEPSISLHALAGVRTPTFNTIKVQARIGATDLVALLDSGSTHNFISDVAARRARVPLEPRHGLSVAVANGDRITSPGCFPSQRVTIGDHTFVIDFYALPLGGYDVVLGAQWLGSLGPTLWDFAKQSLAFGSPNNRAATIDGATGELMSELLDSFQDLFTEPQGLPSERHLCHRIRLEHGVSAVAVRPYRYAHIQKDELERQCDTMLQQGVIRPSSSAFSSPALLIKKRNGTWRFCIDYRALNDKTVKDKFSIPVAEELFDELRGAKFFTKLDMRSGYHQVRMHPEDVHKTAFRTHQGLFEFLVMPFGLTNASATFQAFMNDVLFPFLRRFVLVFFDDILIYSSSWSEHLRHVRTVLQTLQDHQLRLKRSKCEFGLSSISYLGHVISSAGVAMDRSKIQAVLDWPLPKNACAVRGFLGLAGYYRRFIRDSAPSPRPSRRYCGRKASTGPRQWHRRFDNYNTHSRQLQSSSSRISTRSSLWSATHRAQVRALCFIKAPGRSHSSARRSRRATPSSPPTNAN</sequence>
<accession>A0A5S6R9R4</accession>
<evidence type="ECO:0000256" key="5">
    <source>
        <dbReference type="ARBA" id="ARBA00022759"/>
    </source>
</evidence>
<dbReference type="GO" id="GO:0003964">
    <property type="term" value="F:RNA-directed DNA polymerase activity"/>
    <property type="evidence" value="ECO:0007669"/>
    <property type="project" value="UniProtKB-KW"/>
</dbReference>
<keyword evidence="7" id="KW-0695">RNA-directed DNA polymerase</keyword>
<dbReference type="CDD" id="cd00303">
    <property type="entry name" value="retropepsin_like"/>
    <property type="match status" value="1"/>
</dbReference>
<keyword evidence="2" id="KW-0808">Transferase</keyword>
<feature type="region of interest" description="Disordered" evidence="8">
    <location>
        <begin position="825"/>
        <end position="848"/>
    </location>
</feature>
<dbReference type="SUPFAM" id="SSF56672">
    <property type="entry name" value="DNA/RNA polymerases"/>
    <property type="match status" value="1"/>
</dbReference>
<dbReference type="Gene3D" id="3.30.70.270">
    <property type="match status" value="2"/>
</dbReference>
<dbReference type="PANTHER" id="PTHR24559">
    <property type="entry name" value="TRANSPOSON TY3-I GAG-POL POLYPROTEIN"/>
    <property type="match status" value="1"/>
</dbReference>
<keyword evidence="5" id="KW-0255">Endonuclease</keyword>
<evidence type="ECO:0000256" key="1">
    <source>
        <dbReference type="ARBA" id="ARBA00022670"/>
    </source>
</evidence>
<evidence type="ECO:0000313" key="11">
    <source>
        <dbReference type="Proteomes" id="UP000000763"/>
    </source>
</evidence>
<evidence type="ECO:0000313" key="10">
    <source>
        <dbReference type="EMBL" id="AAL69425.1"/>
    </source>
</evidence>
<dbReference type="GO" id="GO:0008233">
    <property type="term" value="F:peptidase activity"/>
    <property type="evidence" value="ECO:0007669"/>
    <property type="project" value="UniProtKB-KW"/>
</dbReference>
<evidence type="ECO:0000256" key="8">
    <source>
        <dbReference type="SAM" id="MobiDB-lite"/>
    </source>
</evidence>
<dbReference type="Gene3D" id="3.10.10.10">
    <property type="entry name" value="HIV Type 1 Reverse Transcriptase, subunit A, domain 1"/>
    <property type="match status" value="1"/>
</dbReference>
<feature type="region of interest" description="Disordered" evidence="8">
    <location>
        <begin position="760"/>
        <end position="781"/>
    </location>
</feature>
<keyword evidence="3" id="KW-0548">Nucleotidyltransferase</keyword>
<feature type="compositionally biased region" description="Low complexity" evidence="8">
    <location>
        <begin position="256"/>
        <end position="277"/>
    </location>
</feature>
<keyword evidence="6" id="KW-0378">Hydrolase</keyword>
<dbReference type="EMBL" id="AC098565">
    <property type="protein sequence ID" value="AAL69425.1"/>
    <property type="molecule type" value="Genomic_DNA"/>
</dbReference>
<dbReference type="Proteomes" id="UP000000763">
    <property type="component" value="Chromosome 10"/>
</dbReference>
<feature type="region of interest" description="Disordered" evidence="8">
    <location>
        <begin position="74"/>
        <end position="116"/>
    </location>
</feature>
<protein>
    <submittedName>
        <fullName evidence="10">Polyprotein</fullName>
    </submittedName>
</protein>
<dbReference type="SUPFAM" id="SSF50630">
    <property type="entry name" value="Acid proteases"/>
    <property type="match status" value="1"/>
</dbReference>
<dbReference type="FunFam" id="3.10.10.10:FF:000007">
    <property type="entry name" value="Retrovirus-related Pol polyprotein from transposon 17.6-like Protein"/>
    <property type="match status" value="1"/>
</dbReference>
<dbReference type="PROSITE" id="PS50878">
    <property type="entry name" value="RT_POL"/>
    <property type="match status" value="1"/>
</dbReference>
<dbReference type="InterPro" id="IPR000477">
    <property type="entry name" value="RT_dom"/>
</dbReference>
<dbReference type="Pfam" id="PF00078">
    <property type="entry name" value="RVT_1"/>
    <property type="match status" value="1"/>
</dbReference>
<keyword evidence="1" id="KW-0645">Protease</keyword>
<evidence type="ECO:0000256" key="2">
    <source>
        <dbReference type="ARBA" id="ARBA00022679"/>
    </source>
</evidence>